<organism evidence="7 8">
    <name type="scientific">Dictyobacter alpinus</name>
    <dbReference type="NCBI Taxonomy" id="2014873"/>
    <lineage>
        <taxon>Bacteria</taxon>
        <taxon>Bacillati</taxon>
        <taxon>Chloroflexota</taxon>
        <taxon>Ktedonobacteria</taxon>
        <taxon>Ktedonobacterales</taxon>
        <taxon>Dictyobacteraceae</taxon>
        <taxon>Dictyobacter</taxon>
    </lineage>
</organism>
<dbReference type="InterPro" id="IPR010998">
    <property type="entry name" value="Integrase_recombinase_N"/>
</dbReference>
<gene>
    <name evidence="7" type="ORF">KDA_76410</name>
</gene>
<dbReference type="Gene3D" id="1.10.150.130">
    <property type="match status" value="1"/>
</dbReference>
<feature type="domain" description="Tyr recombinase" evidence="5">
    <location>
        <begin position="151"/>
        <end position="412"/>
    </location>
</feature>
<evidence type="ECO:0000259" key="5">
    <source>
        <dbReference type="PROSITE" id="PS51898"/>
    </source>
</evidence>
<dbReference type="AlphaFoldDB" id="A0A402BLC3"/>
<dbReference type="InterPro" id="IPR013762">
    <property type="entry name" value="Integrase-like_cat_sf"/>
</dbReference>
<dbReference type="GO" id="GO:0006310">
    <property type="term" value="P:DNA recombination"/>
    <property type="evidence" value="ECO:0007669"/>
    <property type="project" value="UniProtKB-KW"/>
</dbReference>
<keyword evidence="8" id="KW-1185">Reference proteome</keyword>
<dbReference type="SUPFAM" id="SSF56349">
    <property type="entry name" value="DNA breaking-rejoining enzymes"/>
    <property type="match status" value="1"/>
</dbReference>
<dbReference type="InterPro" id="IPR050090">
    <property type="entry name" value="Tyrosine_recombinase_XerCD"/>
</dbReference>
<comment type="similarity">
    <text evidence="1">Belongs to the 'phage' integrase family.</text>
</comment>
<comment type="caution">
    <text evidence="7">The sequence shown here is derived from an EMBL/GenBank/DDBJ whole genome shotgun (WGS) entry which is preliminary data.</text>
</comment>
<dbReference type="PANTHER" id="PTHR30349">
    <property type="entry name" value="PHAGE INTEGRASE-RELATED"/>
    <property type="match status" value="1"/>
</dbReference>
<dbReference type="InterPro" id="IPR011010">
    <property type="entry name" value="DNA_brk_join_enz"/>
</dbReference>
<dbReference type="PROSITE" id="PS51898">
    <property type="entry name" value="TYR_RECOMBINASE"/>
    <property type="match status" value="1"/>
</dbReference>
<dbReference type="InterPro" id="IPR044068">
    <property type="entry name" value="CB"/>
</dbReference>
<reference evidence="8" key="1">
    <citation type="submission" date="2018-12" db="EMBL/GenBank/DDBJ databases">
        <title>Tengunoibacter tsumagoiensis gen. nov., sp. nov., Dictyobacter kobayashii sp. nov., D. alpinus sp. nov., and D. joshuensis sp. nov. and description of Dictyobacteraceae fam. nov. within the order Ktedonobacterales isolated from Tengu-no-mugimeshi.</title>
        <authorList>
            <person name="Wang C.M."/>
            <person name="Zheng Y."/>
            <person name="Sakai Y."/>
            <person name="Toyoda A."/>
            <person name="Minakuchi Y."/>
            <person name="Abe K."/>
            <person name="Yokota A."/>
            <person name="Yabe S."/>
        </authorList>
    </citation>
    <scope>NUCLEOTIDE SEQUENCE [LARGE SCALE GENOMIC DNA]</scope>
    <source>
        <strain evidence="8">Uno16</strain>
    </source>
</reference>
<feature type="domain" description="Core-binding (CB)" evidence="6">
    <location>
        <begin position="26"/>
        <end position="127"/>
    </location>
</feature>
<evidence type="ECO:0000256" key="3">
    <source>
        <dbReference type="ARBA" id="ARBA00023172"/>
    </source>
</evidence>
<dbReference type="Proteomes" id="UP000287171">
    <property type="component" value="Unassembled WGS sequence"/>
</dbReference>
<dbReference type="InterPro" id="IPR002104">
    <property type="entry name" value="Integrase_catalytic"/>
</dbReference>
<dbReference type="PANTHER" id="PTHR30349:SF41">
    <property type="entry name" value="INTEGRASE_RECOMBINASE PROTEIN MJ0367-RELATED"/>
    <property type="match status" value="1"/>
</dbReference>
<dbReference type="Pfam" id="PF00589">
    <property type="entry name" value="Phage_integrase"/>
    <property type="match status" value="1"/>
</dbReference>
<dbReference type="GO" id="GO:0015074">
    <property type="term" value="P:DNA integration"/>
    <property type="evidence" value="ECO:0007669"/>
    <property type="project" value="InterPro"/>
</dbReference>
<evidence type="ECO:0008006" key="9">
    <source>
        <dbReference type="Google" id="ProtNLM"/>
    </source>
</evidence>
<keyword evidence="2 4" id="KW-0238">DNA-binding</keyword>
<evidence type="ECO:0000256" key="1">
    <source>
        <dbReference type="ARBA" id="ARBA00008857"/>
    </source>
</evidence>
<name>A0A402BLC3_9CHLR</name>
<dbReference type="RefSeq" id="WP_126632151.1">
    <property type="nucleotide sequence ID" value="NZ_BIFT01000003.1"/>
</dbReference>
<proteinExistence type="inferred from homology"/>
<evidence type="ECO:0000256" key="4">
    <source>
        <dbReference type="PROSITE-ProRule" id="PRU01248"/>
    </source>
</evidence>
<protein>
    <recommendedName>
        <fullName evidence="9">Tyrosine recombinase XerC</fullName>
    </recommendedName>
</protein>
<sequence>MSDHARAEIIQLDHFGSRKKSSVLKEQITTLEDDLFAWMAAYLDLAVEGVRSRPIADKIALHLDRFADFFLRRYGHLRISTVLKRDVLEWMKRLRDEETEAGEHTALAPATVNNHLASLSGFTSWVAAQRPELFVLGNPCSGVKELPLPALIPHTLSEAQVISLKSILERLPALMRRKGRRHGQRQRKQAQEPLLHKHSRPYRDRAIIEIFLACGVRREELVNLNLDQVVIGAADPNRGERTVVTPAALRKARKVQLVNVYGKNQTLRNLFLSADARAALADYLECERGTDAEGVAEPRALFLRAGSIRFVKKSKQEDEVIAPQGDANGRLTVRAINKLVTHIGELHDAEQEGERKINGLHPHMLRHTFGFRLAEETNKDKFELQRRLGHQSEAYIRVYTTPTENIASGYVEKF</sequence>
<dbReference type="GO" id="GO:0003677">
    <property type="term" value="F:DNA binding"/>
    <property type="evidence" value="ECO:0007669"/>
    <property type="project" value="UniProtKB-UniRule"/>
</dbReference>
<dbReference type="PROSITE" id="PS51900">
    <property type="entry name" value="CB"/>
    <property type="match status" value="1"/>
</dbReference>
<evidence type="ECO:0000313" key="8">
    <source>
        <dbReference type="Proteomes" id="UP000287171"/>
    </source>
</evidence>
<accession>A0A402BLC3</accession>
<evidence type="ECO:0000256" key="2">
    <source>
        <dbReference type="ARBA" id="ARBA00023125"/>
    </source>
</evidence>
<evidence type="ECO:0000313" key="7">
    <source>
        <dbReference type="EMBL" id="GCE32157.1"/>
    </source>
</evidence>
<dbReference type="Gene3D" id="1.10.443.10">
    <property type="entry name" value="Intergrase catalytic core"/>
    <property type="match status" value="1"/>
</dbReference>
<dbReference type="OrthoDB" id="158022at2"/>
<keyword evidence="3" id="KW-0233">DNA recombination</keyword>
<dbReference type="EMBL" id="BIFT01000003">
    <property type="protein sequence ID" value="GCE32157.1"/>
    <property type="molecule type" value="Genomic_DNA"/>
</dbReference>
<evidence type="ECO:0000259" key="6">
    <source>
        <dbReference type="PROSITE" id="PS51900"/>
    </source>
</evidence>